<comment type="similarity">
    <text evidence="6">Belongs to the peptidase M3 family.</text>
</comment>
<protein>
    <recommendedName>
        <fullName evidence="7">Peptidase M3A/M3B catalytic domain-containing protein</fullName>
    </recommendedName>
</protein>
<evidence type="ECO:0000256" key="6">
    <source>
        <dbReference type="RuleBase" id="RU003435"/>
    </source>
</evidence>
<dbReference type="Gene3D" id="1.10.1370.40">
    <property type="match status" value="2"/>
</dbReference>
<organism evidence="8 9">
    <name type="scientific">Aphanomyces astaci</name>
    <name type="common">Crayfish plague agent</name>
    <dbReference type="NCBI Taxonomy" id="112090"/>
    <lineage>
        <taxon>Eukaryota</taxon>
        <taxon>Sar</taxon>
        <taxon>Stramenopiles</taxon>
        <taxon>Oomycota</taxon>
        <taxon>Saprolegniomycetes</taxon>
        <taxon>Saprolegniales</taxon>
        <taxon>Verrucalvaceae</taxon>
        <taxon>Aphanomyces</taxon>
    </lineage>
</organism>
<evidence type="ECO:0000256" key="1">
    <source>
        <dbReference type="ARBA" id="ARBA00022670"/>
    </source>
</evidence>
<proteinExistence type="inferred from homology"/>
<evidence type="ECO:0000259" key="7">
    <source>
        <dbReference type="Pfam" id="PF01432"/>
    </source>
</evidence>
<evidence type="ECO:0000313" key="9">
    <source>
        <dbReference type="Proteomes" id="UP000265427"/>
    </source>
</evidence>
<gene>
    <name evidence="8" type="ORF">DYB36_010082</name>
</gene>
<dbReference type="Pfam" id="PF01432">
    <property type="entry name" value="Peptidase_M3"/>
    <property type="match status" value="1"/>
</dbReference>
<evidence type="ECO:0000256" key="3">
    <source>
        <dbReference type="ARBA" id="ARBA00022801"/>
    </source>
</evidence>
<dbReference type="InterPro" id="IPR045090">
    <property type="entry name" value="Pept_M3A_M3B"/>
</dbReference>
<reference evidence="8 9" key="1">
    <citation type="submission" date="2018-08" db="EMBL/GenBank/DDBJ databases">
        <title>Aphanomyces genome sequencing and annotation.</title>
        <authorList>
            <person name="Minardi D."/>
            <person name="Oidtmann B."/>
            <person name="Van Der Giezen M."/>
            <person name="Studholme D.J."/>
        </authorList>
    </citation>
    <scope>NUCLEOTIDE SEQUENCE [LARGE SCALE GENOMIC DNA]</scope>
    <source>
        <strain evidence="8 9">Kv</strain>
    </source>
</reference>
<feature type="domain" description="Peptidase M3A/M3B catalytic" evidence="7">
    <location>
        <begin position="8"/>
        <end position="197"/>
    </location>
</feature>
<comment type="cofactor">
    <cofactor evidence="6">
        <name>Zn(2+)</name>
        <dbReference type="ChEBI" id="CHEBI:29105"/>
    </cofactor>
    <text evidence="6">Binds 1 zinc ion.</text>
</comment>
<comment type="caution">
    <text evidence="8">The sequence shown here is derived from an EMBL/GenBank/DDBJ whole genome shotgun (WGS) entry which is preliminary data.</text>
</comment>
<dbReference type="GO" id="GO:0006518">
    <property type="term" value="P:peptide metabolic process"/>
    <property type="evidence" value="ECO:0007669"/>
    <property type="project" value="TreeGrafter"/>
</dbReference>
<dbReference type="Proteomes" id="UP000265427">
    <property type="component" value="Unassembled WGS sequence"/>
</dbReference>
<dbReference type="InterPro" id="IPR001567">
    <property type="entry name" value="Pept_M3A_M3B_dom"/>
</dbReference>
<dbReference type="AlphaFoldDB" id="A0A397BJK9"/>
<keyword evidence="2 6" id="KW-0479">Metal-binding</keyword>
<dbReference type="VEuPathDB" id="FungiDB:H257_03300"/>
<keyword evidence="1 6" id="KW-0645">Protease</keyword>
<dbReference type="GO" id="GO:0006508">
    <property type="term" value="P:proteolysis"/>
    <property type="evidence" value="ECO:0007669"/>
    <property type="project" value="UniProtKB-KW"/>
</dbReference>
<dbReference type="GO" id="GO:0046872">
    <property type="term" value="F:metal ion binding"/>
    <property type="evidence" value="ECO:0007669"/>
    <property type="project" value="UniProtKB-UniRule"/>
</dbReference>
<keyword evidence="5 6" id="KW-0482">Metalloprotease</keyword>
<dbReference type="SUPFAM" id="SSF55486">
    <property type="entry name" value="Metalloproteases ('zincins'), catalytic domain"/>
    <property type="match status" value="1"/>
</dbReference>
<evidence type="ECO:0000256" key="5">
    <source>
        <dbReference type="ARBA" id="ARBA00023049"/>
    </source>
</evidence>
<dbReference type="PANTHER" id="PTHR11804:SF83">
    <property type="entry name" value="LD37516P"/>
    <property type="match status" value="1"/>
</dbReference>
<dbReference type="EMBL" id="QUSZ01003524">
    <property type="protein sequence ID" value="RHY18150.1"/>
    <property type="molecule type" value="Genomic_DNA"/>
</dbReference>
<keyword evidence="3 6" id="KW-0378">Hydrolase</keyword>
<dbReference type="GO" id="GO:0004222">
    <property type="term" value="F:metalloendopeptidase activity"/>
    <property type="evidence" value="ECO:0007669"/>
    <property type="project" value="InterPro"/>
</dbReference>
<name>A0A397BJK9_APHAT</name>
<sequence>MDQPETPVVAQFFLDPYARPGQKRQGSFVEVVVSRSKVLRTAKAPVRLPVFSIVLNQTPPVGDTPSLMTFTDLALLFGRVGIGLRIALTSAEYTAASGMEGIEMDALAVPVAMMKRFCYHSVDFIQSISSHYQTHQPLPQTDLDKIVAAKRFMAGTTLTRQLSLAAIDLSVHHHHGTSATITADSTDALVEKIKHEYVWSEVQAHDAYACFEDTQGDLPAWKATGKRFRDTILALSGVLHPTKAFELFRGRKLQTHAMLEQYGLL</sequence>
<evidence type="ECO:0000256" key="4">
    <source>
        <dbReference type="ARBA" id="ARBA00022833"/>
    </source>
</evidence>
<dbReference type="PANTHER" id="PTHR11804">
    <property type="entry name" value="PROTEASE M3 THIMET OLIGOPEPTIDASE-RELATED"/>
    <property type="match status" value="1"/>
</dbReference>
<evidence type="ECO:0000256" key="2">
    <source>
        <dbReference type="ARBA" id="ARBA00022723"/>
    </source>
</evidence>
<keyword evidence="4 6" id="KW-0862">Zinc</keyword>
<evidence type="ECO:0000313" key="8">
    <source>
        <dbReference type="EMBL" id="RHY18150.1"/>
    </source>
</evidence>
<accession>A0A397BJK9</accession>